<evidence type="ECO:0000313" key="2">
    <source>
        <dbReference type="Proteomes" id="UP000828941"/>
    </source>
</evidence>
<dbReference type="EMBL" id="CM039439">
    <property type="protein sequence ID" value="KAI4297127.1"/>
    <property type="molecule type" value="Genomic_DNA"/>
</dbReference>
<evidence type="ECO:0000313" key="1">
    <source>
        <dbReference type="EMBL" id="KAI4297127.1"/>
    </source>
</evidence>
<accession>A0ACB9KIZ3</accession>
<keyword evidence="2" id="KW-1185">Reference proteome</keyword>
<proteinExistence type="predicted"/>
<sequence length="204" mass="22480">MHSQCENERLSPRCTTVDAHNPLRKAMQHMPLLVLFGGNPAESITGIDSRLEPLIGGPKRTKLQSSAVNSSTPSFSDEQLLGSQESGSFPVIASAKLAQENLAVRACLSNPSEKVTKLRCHENLTVSDNVINGPLDIGGDRELSEHGRKRKQIPDTVEEMANLSSNQFCLQVEKNLSDLQEMLILLEETSKHLVCLPALYFQQF</sequence>
<organism evidence="1 2">
    <name type="scientific">Bauhinia variegata</name>
    <name type="common">Purple orchid tree</name>
    <name type="synonym">Phanera variegata</name>
    <dbReference type="NCBI Taxonomy" id="167791"/>
    <lineage>
        <taxon>Eukaryota</taxon>
        <taxon>Viridiplantae</taxon>
        <taxon>Streptophyta</taxon>
        <taxon>Embryophyta</taxon>
        <taxon>Tracheophyta</taxon>
        <taxon>Spermatophyta</taxon>
        <taxon>Magnoliopsida</taxon>
        <taxon>eudicotyledons</taxon>
        <taxon>Gunneridae</taxon>
        <taxon>Pentapetalae</taxon>
        <taxon>rosids</taxon>
        <taxon>fabids</taxon>
        <taxon>Fabales</taxon>
        <taxon>Fabaceae</taxon>
        <taxon>Cercidoideae</taxon>
        <taxon>Cercideae</taxon>
        <taxon>Bauhiniinae</taxon>
        <taxon>Bauhinia</taxon>
    </lineage>
</organism>
<protein>
    <submittedName>
        <fullName evidence="1">Uncharacterized protein</fullName>
    </submittedName>
</protein>
<name>A0ACB9KIZ3_BAUVA</name>
<dbReference type="Proteomes" id="UP000828941">
    <property type="component" value="Chromosome 14"/>
</dbReference>
<comment type="caution">
    <text evidence="1">The sequence shown here is derived from an EMBL/GenBank/DDBJ whole genome shotgun (WGS) entry which is preliminary data.</text>
</comment>
<gene>
    <name evidence="1" type="ORF">L6164_037031</name>
</gene>
<reference evidence="1 2" key="1">
    <citation type="journal article" date="2022" name="DNA Res.">
        <title>Chromosomal-level genome assembly of the orchid tree Bauhinia variegata (Leguminosae; Cercidoideae) supports the allotetraploid origin hypothesis of Bauhinia.</title>
        <authorList>
            <person name="Zhong Y."/>
            <person name="Chen Y."/>
            <person name="Zheng D."/>
            <person name="Pang J."/>
            <person name="Liu Y."/>
            <person name="Luo S."/>
            <person name="Meng S."/>
            <person name="Qian L."/>
            <person name="Wei D."/>
            <person name="Dai S."/>
            <person name="Zhou R."/>
        </authorList>
    </citation>
    <scope>NUCLEOTIDE SEQUENCE [LARGE SCALE GENOMIC DNA]</scope>
    <source>
        <strain evidence="1">BV-YZ2020</strain>
    </source>
</reference>